<gene>
    <name evidence="12" type="ORF">D3874_27345</name>
</gene>
<comment type="similarity">
    <text evidence="5">Belongs to the bacterial secretin family.</text>
</comment>
<dbReference type="InterPro" id="IPR005644">
    <property type="entry name" value="NolW-like"/>
</dbReference>
<feature type="signal peptide" evidence="8">
    <location>
        <begin position="1"/>
        <end position="26"/>
    </location>
</feature>
<dbReference type="OrthoDB" id="9775455at2"/>
<keyword evidence="6" id="KW-0813">Transport</keyword>
<dbReference type="InterPro" id="IPR001775">
    <property type="entry name" value="GspD/PilQ"/>
</dbReference>
<reference evidence="12 13" key="1">
    <citation type="submission" date="2018-09" db="EMBL/GenBank/DDBJ databases">
        <authorList>
            <person name="Zhu H."/>
        </authorList>
    </citation>
    <scope>NUCLEOTIDE SEQUENCE [LARGE SCALE GENOMIC DNA]</scope>
    <source>
        <strain evidence="12 13">K1W22B-8</strain>
    </source>
</reference>
<dbReference type="PROSITE" id="PS51257">
    <property type="entry name" value="PROKAR_LIPOPROTEIN"/>
    <property type="match status" value="1"/>
</dbReference>
<feature type="compositionally biased region" description="Low complexity" evidence="7">
    <location>
        <begin position="62"/>
        <end position="71"/>
    </location>
</feature>
<evidence type="ECO:0000256" key="8">
    <source>
        <dbReference type="SAM" id="SignalP"/>
    </source>
</evidence>
<evidence type="ECO:0000313" key="13">
    <source>
        <dbReference type="Proteomes" id="UP000284605"/>
    </source>
</evidence>
<dbReference type="Pfam" id="PF21305">
    <property type="entry name" value="type_II_gspD_N0"/>
    <property type="match status" value="1"/>
</dbReference>
<evidence type="ECO:0000259" key="9">
    <source>
        <dbReference type="Pfam" id="PF00263"/>
    </source>
</evidence>
<evidence type="ECO:0000256" key="7">
    <source>
        <dbReference type="SAM" id="MobiDB-lite"/>
    </source>
</evidence>
<feature type="domain" description="NolW-like" evidence="10">
    <location>
        <begin position="194"/>
        <end position="251"/>
    </location>
</feature>
<evidence type="ECO:0000256" key="1">
    <source>
        <dbReference type="ARBA" id="ARBA00004370"/>
    </source>
</evidence>
<dbReference type="InterPro" id="IPR050810">
    <property type="entry name" value="Bact_Secretion_Sys_Channel"/>
</dbReference>
<dbReference type="PANTHER" id="PTHR30332:SF25">
    <property type="entry name" value="SECRETIN XPSD"/>
    <property type="match status" value="1"/>
</dbReference>
<dbReference type="Gene3D" id="3.30.1370.120">
    <property type="match status" value="3"/>
</dbReference>
<protein>
    <submittedName>
        <fullName evidence="12">Type II secretion system protein GspD</fullName>
    </submittedName>
</protein>
<evidence type="ECO:0000259" key="11">
    <source>
        <dbReference type="Pfam" id="PF21305"/>
    </source>
</evidence>
<dbReference type="GO" id="GO:0009279">
    <property type="term" value="C:cell outer membrane"/>
    <property type="evidence" value="ECO:0007669"/>
    <property type="project" value="UniProtKB-SubCell"/>
</dbReference>
<evidence type="ECO:0000256" key="4">
    <source>
        <dbReference type="ARBA" id="ARBA00023136"/>
    </source>
</evidence>
<evidence type="ECO:0000313" key="12">
    <source>
        <dbReference type="EMBL" id="RJF80800.1"/>
    </source>
</evidence>
<evidence type="ECO:0000256" key="2">
    <source>
        <dbReference type="ARBA" id="ARBA00022692"/>
    </source>
</evidence>
<dbReference type="InterPro" id="IPR038591">
    <property type="entry name" value="NolW-like_sf"/>
</dbReference>
<dbReference type="Proteomes" id="UP000284605">
    <property type="component" value="Unassembled WGS sequence"/>
</dbReference>
<dbReference type="EMBL" id="QYUK01000016">
    <property type="protein sequence ID" value="RJF80800.1"/>
    <property type="molecule type" value="Genomic_DNA"/>
</dbReference>
<evidence type="ECO:0000256" key="3">
    <source>
        <dbReference type="ARBA" id="ARBA00022729"/>
    </source>
</evidence>
<evidence type="ECO:0000259" key="10">
    <source>
        <dbReference type="Pfam" id="PF03958"/>
    </source>
</evidence>
<keyword evidence="2" id="KW-0812">Transmembrane</keyword>
<keyword evidence="3 8" id="KW-0732">Signal</keyword>
<keyword evidence="13" id="KW-1185">Reference proteome</keyword>
<sequence>MGKLLDFASLRQGVTFVLVLSLGACADTPLVPAPPQPVVMRSPQPTISPVPLPVVPLSDTSTAAPAAPRTRIYPGDDGAAVPRPARISGGTRPEGDVVLDFVDVELKDVVRAVLGDILHVSFAVDPSVTGRVTLQVTRPIARDDVLPALEAALKVNGVAIVLADGLYSVVPLGDAQRRVEGLSDTSGPGYGVEIAPLRYIAAPEMQKLLEPFAPAGGILRVDAARNILFLVGTAQDRRAMRDTIATFDVDWLAGMSYALIRPKNIDAVSLATELKGIFADEGSPITGLVRFIPIARLNTLLVASPRRAYLDQVTTWVDRLDLPVIDPGRQIHYYRLQNAKAADIAATLGGLFKVAGNGPASAAGSVLPMPAPYDSTDAAMSGMAPSAPSIASLGTRDTAGGSQIVTDDANNALIIRADASEYQAIEAIIREMDVEPDQVLIQVTIAEVSLTGELRYGVEWFFSNDHVAGSLSRTAAVAPQFPGFNFSYLIDSTKVVISALEVVTDVNVVSSPKLLTLDNKPATLQVGDEVPVVTQTAVSVIDPDAPVVNAVEMRDTGILMTVTPGFRRAGLSYSILPRR</sequence>
<organism evidence="12 13">
    <name type="scientific">Oleomonas cavernae</name>
    <dbReference type="NCBI Taxonomy" id="2320859"/>
    <lineage>
        <taxon>Bacteria</taxon>
        <taxon>Pseudomonadati</taxon>
        <taxon>Pseudomonadota</taxon>
        <taxon>Alphaproteobacteria</taxon>
        <taxon>Acetobacterales</taxon>
        <taxon>Acetobacteraceae</taxon>
        <taxon>Oleomonas</taxon>
    </lineage>
</organism>
<comment type="caution">
    <text evidence="12">The sequence shown here is derived from an EMBL/GenBank/DDBJ whole genome shotgun (WGS) entry which is preliminary data.</text>
</comment>
<feature type="region of interest" description="Disordered" evidence="7">
    <location>
        <begin position="61"/>
        <end position="89"/>
    </location>
</feature>
<evidence type="ECO:0000256" key="6">
    <source>
        <dbReference type="RuleBase" id="RU004004"/>
    </source>
</evidence>
<name>A0A418VUI6_9PROT</name>
<dbReference type="Pfam" id="PF03958">
    <property type="entry name" value="Secretin_N"/>
    <property type="match status" value="3"/>
</dbReference>
<comment type="subcellular location">
    <subcellularLocation>
        <location evidence="6">Cell outer membrane</location>
    </subcellularLocation>
    <subcellularLocation>
        <location evidence="1">Membrane</location>
    </subcellularLocation>
</comment>
<dbReference type="PANTHER" id="PTHR30332">
    <property type="entry name" value="PROBABLE GENERAL SECRETION PATHWAY PROTEIN D"/>
    <property type="match status" value="1"/>
</dbReference>
<dbReference type="GO" id="GO:0009306">
    <property type="term" value="P:protein secretion"/>
    <property type="evidence" value="ECO:0007669"/>
    <property type="project" value="InterPro"/>
</dbReference>
<dbReference type="InterPro" id="IPR049371">
    <property type="entry name" value="GspD-like_N0"/>
</dbReference>
<accession>A0A418VUI6</accession>
<feature type="chain" id="PRO_5019506123" evidence="8">
    <location>
        <begin position="27"/>
        <end position="579"/>
    </location>
</feature>
<keyword evidence="4" id="KW-0472">Membrane</keyword>
<dbReference type="InterPro" id="IPR004846">
    <property type="entry name" value="T2SS/T3SS_dom"/>
</dbReference>
<feature type="domain" description="GspD-like N0" evidence="11">
    <location>
        <begin position="99"/>
        <end position="168"/>
    </location>
</feature>
<proteinExistence type="inferred from homology"/>
<evidence type="ECO:0000256" key="5">
    <source>
        <dbReference type="RuleBase" id="RU004003"/>
    </source>
</evidence>
<dbReference type="PRINTS" id="PR00811">
    <property type="entry name" value="BCTERIALGSPD"/>
</dbReference>
<dbReference type="AlphaFoldDB" id="A0A418VUI6"/>
<feature type="domain" description="Type II/III secretion system secretin-like" evidence="9">
    <location>
        <begin position="499"/>
        <end position="566"/>
    </location>
</feature>
<dbReference type="Pfam" id="PF00263">
    <property type="entry name" value="Secretin"/>
    <property type="match status" value="1"/>
</dbReference>
<feature type="domain" description="NolW-like" evidence="10">
    <location>
        <begin position="259"/>
        <end position="323"/>
    </location>
</feature>
<feature type="domain" description="NolW-like" evidence="10">
    <location>
        <begin position="333"/>
        <end position="438"/>
    </location>
</feature>
<dbReference type="GO" id="GO:0015627">
    <property type="term" value="C:type II protein secretion system complex"/>
    <property type="evidence" value="ECO:0007669"/>
    <property type="project" value="TreeGrafter"/>
</dbReference>